<gene>
    <name evidence="7" type="ORF">C5689_05400</name>
</gene>
<evidence type="ECO:0000256" key="2">
    <source>
        <dbReference type="ARBA" id="ARBA00023008"/>
    </source>
</evidence>
<evidence type="ECO:0000259" key="6">
    <source>
        <dbReference type="PROSITE" id="PS51352"/>
    </source>
</evidence>
<comment type="caution">
    <text evidence="7">The sequence shown here is derived from an EMBL/GenBank/DDBJ whole genome shotgun (WGS) entry which is preliminary data.</text>
</comment>
<dbReference type="SUPFAM" id="SSF52833">
    <property type="entry name" value="Thioredoxin-like"/>
    <property type="match status" value="1"/>
</dbReference>
<feature type="domain" description="Thioredoxin" evidence="6">
    <location>
        <begin position="252"/>
        <end position="417"/>
    </location>
</feature>
<feature type="binding site" evidence="3">
    <location>
        <position position="294"/>
    </location>
    <ligand>
        <name>Cu cation</name>
        <dbReference type="ChEBI" id="CHEBI:23378"/>
    </ligand>
</feature>
<evidence type="ECO:0000256" key="1">
    <source>
        <dbReference type="ARBA" id="ARBA00010996"/>
    </source>
</evidence>
<dbReference type="Pfam" id="PF02630">
    <property type="entry name" value="SCO1-SenC"/>
    <property type="match status" value="1"/>
</dbReference>
<dbReference type="AlphaFoldDB" id="A0A2U1STE6"/>
<keyword evidence="3" id="KW-0479">Metal-binding</keyword>
<evidence type="ECO:0000313" key="7">
    <source>
        <dbReference type="EMBL" id="PWB94885.1"/>
    </source>
</evidence>
<protein>
    <recommendedName>
        <fullName evidence="6">Thioredoxin domain-containing protein</fullName>
    </recommendedName>
</protein>
<evidence type="ECO:0000256" key="4">
    <source>
        <dbReference type="PIRSR" id="PIRSR603782-2"/>
    </source>
</evidence>
<keyword evidence="2 3" id="KW-0186">Copper</keyword>
<evidence type="ECO:0000256" key="5">
    <source>
        <dbReference type="SAM" id="MobiDB-lite"/>
    </source>
</evidence>
<dbReference type="PANTHER" id="PTHR12151">
    <property type="entry name" value="ELECTRON TRANSPORT PROTIN SCO1/SENC FAMILY MEMBER"/>
    <property type="match status" value="1"/>
</dbReference>
<keyword evidence="4" id="KW-1015">Disulfide bond</keyword>
<dbReference type="CDD" id="cd02968">
    <property type="entry name" value="SCO"/>
    <property type="match status" value="1"/>
</dbReference>
<dbReference type="PROSITE" id="PS51352">
    <property type="entry name" value="THIOREDOXIN_2"/>
    <property type="match status" value="1"/>
</dbReference>
<evidence type="ECO:0000313" key="8">
    <source>
        <dbReference type="Proteomes" id="UP000245137"/>
    </source>
</evidence>
<feature type="binding site" evidence="3">
    <location>
        <position position="290"/>
    </location>
    <ligand>
        <name>Cu cation</name>
        <dbReference type="ChEBI" id="CHEBI:23378"/>
    </ligand>
</feature>
<dbReference type="InterPro" id="IPR013766">
    <property type="entry name" value="Thioredoxin_domain"/>
</dbReference>
<feature type="region of interest" description="Disordered" evidence="5">
    <location>
        <begin position="1"/>
        <end position="27"/>
    </location>
</feature>
<comment type="similarity">
    <text evidence="1">Belongs to the SCO1/2 family.</text>
</comment>
<dbReference type="InterPro" id="IPR036249">
    <property type="entry name" value="Thioredoxin-like_sf"/>
</dbReference>
<feature type="region of interest" description="Disordered" evidence="5">
    <location>
        <begin position="188"/>
        <end position="215"/>
    </location>
</feature>
<dbReference type="PANTHER" id="PTHR12151:SF25">
    <property type="entry name" value="LINALOOL DEHYDRATASE_ISOMERASE DOMAIN-CONTAINING PROTEIN"/>
    <property type="match status" value="1"/>
</dbReference>
<organism evidence="7 8">
    <name type="scientific">Methylosinus sporium</name>
    <dbReference type="NCBI Taxonomy" id="428"/>
    <lineage>
        <taxon>Bacteria</taxon>
        <taxon>Pseudomonadati</taxon>
        <taxon>Pseudomonadota</taxon>
        <taxon>Alphaproteobacteria</taxon>
        <taxon>Hyphomicrobiales</taxon>
        <taxon>Methylocystaceae</taxon>
        <taxon>Methylosinus</taxon>
    </lineage>
</organism>
<keyword evidence="8" id="KW-1185">Reference proteome</keyword>
<feature type="disulfide bond" description="Redox-active" evidence="4">
    <location>
        <begin position="290"/>
        <end position="294"/>
    </location>
</feature>
<dbReference type="InterPro" id="IPR003782">
    <property type="entry name" value="SCO1/SenC"/>
</dbReference>
<feature type="binding site" evidence="3">
    <location>
        <position position="378"/>
    </location>
    <ligand>
        <name>Cu cation</name>
        <dbReference type="ChEBI" id="CHEBI:23378"/>
    </ligand>
</feature>
<accession>A0A2U1STE6</accession>
<evidence type="ECO:0000256" key="3">
    <source>
        <dbReference type="PIRSR" id="PIRSR603782-1"/>
    </source>
</evidence>
<dbReference type="Gene3D" id="3.40.30.10">
    <property type="entry name" value="Glutaredoxin"/>
    <property type="match status" value="1"/>
</dbReference>
<name>A0A2U1STE6_METSR</name>
<sequence length="462" mass="50254">METCVTEPCAQPAPTKPRSAHPAADAAPAAPRTFASLLMRAATSAANGLASFCGRLAGDAPAQRGEIVERVTVENGVVCVAHYVRGRLIDQRRVKAADLVIERRLDRARRYLQVEIRTAGRRLEIGRHSTPAEKESAVERLADGLRGIEVEPRIRTTFVEALRRAPRTGARLAARFRRLIRRRGLRRSSGASVSIPPESSARSSRPAGARAAPGGERRLPAALGARRWWIAIAAAIVLASAAAPRLAPHTQAAARGFSPAFRLTATNGAVVDETTMLGRPYAIFFGFAHCPEVCPSTMLEVARAANEADPSGAGFDILFVTLDPERDTAESLADFVSSFGRRIIALRGAPEEIDRAARAFRVYHRKVPLDGGDYTIDHTTLVYFVDREGVMSGVASFMDRGGDAAEALKDFIRRARAPQKRNGARRITERRRRRGRTLATTCRMCAREPRLTLAGAARTVEI</sequence>
<reference evidence="7 8" key="1">
    <citation type="journal article" date="2018" name="Appl. Microbiol. Biotechnol.">
        <title>Co-cultivation of the strictly anaerobic methanogen Methanosarcina barkeri with aerobic methanotrophs in an oxygen-limited membrane bioreactor.</title>
        <authorList>
            <person name="In 't Zandt M.H."/>
            <person name="van den Bosch T.J.M."/>
            <person name="Rijkers R."/>
            <person name="van Kessel M.A.H.J."/>
            <person name="Jetten M.S.M."/>
            <person name="Welte C.U."/>
        </authorList>
    </citation>
    <scope>NUCLEOTIDE SEQUENCE [LARGE SCALE GENOMIC DNA]</scope>
    <source>
        <strain evidence="7 8">DSM 17706</strain>
    </source>
</reference>
<dbReference type="Proteomes" id="UP000245137">
    <property type="component" value="Unassembled WGS sequence"/>
</dbReference>
<proteinExistence type="inferred from homology"/>
<dbReference type="EMBL" id="PUIV01000005">
    <property type="protein sequence ID" value="PWB94885.1"/>
    <property type="molecule type" value="Genomic_DNA"/>
</dbReference>
<dbReference type="GO" id="GO:0046872">
    <property type="term" value="F:metal ion binding"/>
    <property type="evidence" value="ECO:0007669"/>
    <property type="project" value="UniProtKB-KW"/>
</dbReference>